<accession>A0A561SER8</accession>
<dbReference type="Proteomes" id="UP000317940">
    <property type="component" value="Unassembled WGS sequence"/>
</dbReference>
<dbReference type="RefSeq" id="WP_145911304.1">
    <property type="nucleotide sequence ID" value="NZ_BAAAMZ010000049.1"/>
</dbReference>
<dbReference type="EMBL" id="VIWT01000006">
    <property type="protein sequence ID" value="TWF73365.1"/>
    <property type="molecule type" value="Genomic_DNA"/>
</dbReference>
<reference evidence="2 3" key="1">
    <citation type="submission" date="2019-06" db="EMBL/GenBank/DDBJ databases">
        <title>Sequencing the genomes of 1000 actinobacteria strains.</title>
        <authorList>
            <person name="Klenk H.-P."/>
        </authorList>
    </citation>
    <scope>NUCLEOTIDE SEQUENCE [LARGE SCALE GENOMIC DNA]</scope>
    <source>
        <strain evidence="2 3">DSM 44826</strain>
    </source>
</reference>
<protein>
    <submittedName>
        <fullName evidence="2">Helix-turn-helix protein</fullName>
    </submittedName>
</protein>
<feature type="domain" description="HTH arsR-type" evidence="1">
    <location>
        <begin position="256"/>
        <end position="324"/>
    </location>
</feature>
<dbReference type="InterPro" id="IPR036390">
    <property type="entry name" value="WH_DNA-bd_sf"/>
</dbReference>
<evidence type="ECO:0000313" key="3">
    <source>
        <dbReference type="Proteomes" id="UP000317940"/>
    </source>
</evidence>
<sequence length="328" mass="35444">MTLELGVQGPAKVEFAVSPMQHLLIGLNQHSRTPLPGRRWWHAVRSRVPARALPLVNLVTANPYYLPDFLTPPMPQVGRDIRLADELDVISSIGTERIHDELGLYAELGPVPRPVAELLDGGTRPLQRLVLAVHAVYRACLADDWPDMVKRLNADITMRQRVVADRGTSRMLAGVGREFSNPARFETTIAAAVPVPQRPEDEADGVKLVLAPNLFLDGRISCSFTSPWQQPLFLYTPSRTIIAPPAGIDGLIALIGKGKAAALRAIGDGRTTTELAARLQISAPAASQHTATLRAAGLITTTRHGQRVLHTVTALGTGLLEANPRAGQ</sequence>
<dbReference type="InterPro" id="IPR011991">
    <property type="entry name" value="ArsR-like_HTH"/>
</dbReference>
<dbReference type="OrthoDB" id="3871116at2"/>
<evidence type="ECO:0000259" key="1">
    <source>
        <dbReference type="SMART" id="SM00418"/>
    </source>
</evidence>
<gene>
    <name evidence="2" type="ORF">FHX73_16516</name>
</gene>
<dbReference type="SUPFAM" id="SSF46785">
    <property type="entry name" value="Winged helix' DNA-binding domain"/>
    <property type="match status" value="1"/>
</dbReference>
<name>A0A561SER8_9ACTN</name>
<dbReference type="GO" id="GO:0003700">
    <property type="term" value="F:DNA-binding transcription factor activity"/>
    <property type="evidence" value="ECO:0007669"/>
    <property type="project" value="InterPro"/>
</dbReference>
<organism evidence="2 3">
    <name type="scientific">Kitasatospora viridis</name>
    <dbReference type="NCBI Taxonomy" id="281105"/>
    <lineage>
        <taxon>Bacteria</taxon>
        <taxon>Bacillati</taxon>
        <taxon>Actinomycetota</taxon>
        <taxon>Actinomycetes</taxon>
        <taxon>Kitasatosporales</taxon>
        <taxon>Streptomycetaceae</taxon>
        <taxon>Kitasatospora</taxon>
    </lineage>
</organism>
<comment type="caution">
    <text evidence="2">The sequence shown here is derived from an EMBL/GenBank/DDBJ whole genome shotgun (WGS) entry which is preliminary data.</text>
</comment>
<dbReference type="AlphaFoldDB" id="A0A561SER8"/>
<dbReference type="InterPro" id="IPR036388">
    <property type="entry name" value="WH-like_DNA-bd_sf"/>
</dbReference>
<dbReference type="Pfam" id="PF01022">
    <property type="entry name" value="HTH_5"/>
    <property type="match status" value="1"/>
</dbReference>
<dbReference type="InterPro" id="IPR001845">
    <property type="entry name" value="HTH_ArsR_DNA-bd_dom"/>
</dbReference>
<dbReference type="CDD" id="cd00090">
    <property type="entry name" value="HTH_ARSR"/>
    <property type="match status" value="1"/>
</dbReference>
<proteinExistence type="predicted"/>
<keyword evidence="3" id="KW-1185">Reference proteome</keyword>
<evidence type="ECO:0000313" key="2">
    <source>
        <dbReference type="EMBL" id="TWF73365.1"/>
    </source>
</evidence>
<dbReference type="SMART" id="SM00418">
    <property type="entry name" value="HTH_ARSR"/>
    <property type="match status" value="1"/>
</dbReference>
<dbReference type="Gene3D" id="1.10.10.10">
    <property type="entry name" value="Winged helix-like DNA-binding domain superfamily/Winged helix DNA-binding domain"/>
    <property type="match status" value="1"/>
</dbReference>